<evidence type="ECO:0008006" key="3">
    <source>
        <dbReference type="Google" id="ProtNLM"/>
    </source>
</evidence>
<keyword evidence="2" id="KW-1185">Reference proteome</keyword>
<accession>A0ABT6R5U2</accession>
<dbReference type="EMBL" id="JASBQV010000031">
    <property type="protein sequence ID" value="MDI3236178.1"/>
    <property type="molecule type" value="Genomic_DNA"/>
</dbReference>
<reference evidence="1 2" key="1">
    <citation type="submission" date="2023-04" db="EMBL/GenBank/DDBJ databases">
        <title>Antarctic isolates genomes.</title>
        <authorList>
            <person name="Dimov S.G."/>
        </authorList>
    </citation>
    <scope>NUCLEOTIDE SEQUENCE [LARGE SCALE GENOMIC DNA]</scope>
    <source>
        <strain evidence="1 2">AL19</strain>
    </source>
</reference>
<name>A0ABT6R5U2_9BACL</name>
<dbReference type="Proteomes" id="UP001243286">
    <property type="component" value="Unassembled WGS sequence"/>
</dbReference>
<dbReference type="RefSeq" id="WP_282357159.1">
    <property type="nucleotide sequence ID" value="NZ_JASBQV010000031.1"/>
</dbReference>
<organism evidence="1 2">
    <name type="scientific">Exiguobacterium antarcticum</name>
    <dbReference type="NCBI Taxonomy" id="132920"/>
    <lineage>
        <taxon>Bacteria</taxon>
        <taxon>Bacillati</taxon>
        <taxon>Bacillota</taxon>
        <taxon>Bacilli</taxon>
        <taxon>Bacillales</taxon>
        <taxon>Bacillales Family XII. Incertae Sedis</taxon>
        <taxon>Exiguobacterium</taxon>
    </lineage>
</organism>
<sequence length="90" mass="11173">MSKKKRPDLDEMNQELEKLKARKKVLQREVKYQDSIERRKQRTFRLVRTGALVEKYFKIEHLTIEEREEVFKIFSPYIKQNMPNKFRKKE</sequence>
<gene>
    <name evidence="1" type="ORF">QK289_14280</name>
</gene>
<evidence type="ECO:0000313" key="2">
    <source>
        <dbReference type="Proteomes" id="UP001243286"/>
    </source>
</evidence>
<comment type="caution">
    <text evidence="1">The sequence shown here is derived from an EMBL/GenBank/DDBJ whole genome shotgun (WGS) entry which is preliminary data.</text>
</comment>
<evidence type="ECO:0000313" key="1">
    <source>
        <dbReference type="EMBL" id="MDI3236178.1"/>
    </source>
</evidence>
<proteinExistence type="predicted"/>
<protein>
    <recommendedName>
        <fullName evidence="3">Relaxasome subunit MobC</fullName>
    </recommendedName>
</protein>